<evidence type="ECO:0000256" key="9">
    <source>
        <dbReference type="ARBA" id="ARBA00022741"/>
    </source>
</evidence>
<dbReference type="GeneID" id="103255661"/>
<evidence type="ECO:0000256" key="13">
    <source>
        <dbReference type="ARBA" id="ARBA00023136"/>
    </source>
</evidence>
<comment type="similarity">
    <text evidence="5 15">Belongs to the folylpolyglutamate synthase family.</text>
</comment>
<dbReference type="InterPro" id="IPR036565">
    <property type="entry name" value="Mur-like_cat_sf"/>
</dbReference>
<evidence type="ECO:0000256" key="5">
    <source>
        <dbReference type="ARBA" id="ARBA00008276"/>
    </source>
</evidence>
<dbReference type="InterPro" id="IPR001645">
    <property type="entry name" value="Folylpolyglutamate_synth"/>
</dbReference>
<dbReference type="UniPathway" id="UPA00850"/>
<evidence type="ECO:0000256" key="3">
    <source>
        <dbReference type="ARBA" id="ARBA00004496"/>
    </source>
</evidence>
<dbReference type="InterPro" id="IPR018109">
    <property type="entry name" value="Folylpolyglutamate_synth_CS"/>
</dbReference>
<keyword evidence="12" id="KW-0496">Mitochondrion</keyword>
<dbReference type="GO" id="GO:0005524">
    <property type="term" value="F:ATP binding"/>
    <property type="evidence" value="ECO:0007669"/>
    <property type="project" value="UniProtKB-KW"/>
</dbReference>
<dbReference type="EC" id="6.3.2.17" evidence="15"/>
<dbReference type="PIRSF" id="PIRSF038895">
    <property type="entry name" value="FPGS"/>
    <property type="match status" value="1"/>
</dbReference>
<comment type="pathway">
    <text evidence="4 15">Cofactor biosynthesis; tetrahydrofolylpolyglutamate biosynthesis.</text>
</comment>
<dbReference type="PANTHER" id="PTHR11136:SF5">
    <property type="entry name" value="FOLYLPOLYGLUTAMATE SYNTHASE, MITOCHONDRIAL"/>
    <property type="match status" value="1"/>
</dbReference>
<evidence type="ECO:0000256" key="12">
    <source>
        <dbReference type="ARBA" id="ARBA00023128"/>
    </source>
</evidence>
<dbReference type="InterPro" id="IPR023600">
    <property type="entry name" value="Folylpolyglutamate_synth_euk"/>
</dbReference>
<protein>
    <recommendedName>
        <fullName evidence="15">Folylpolyglutamate synthase</fullName>
        <ecNumber evidence="15">6.3.2.17</ecNumber>
    </recommendedName>
    <alternativeName>
        <fullName evidence="15">Folylpoly-gamma-glutamate synthetase</fullName>
    </alternativeName>
    <alternativeName>
        <fullName evidence="15">Tetrahydrofolylpolyglutamate synthase</fullName>
    </alternativeName>
</protein>
<evidence type="ECO:0000256" key="15">
    <source>
        <dbReference type="PIRNR" id="PIRNR038895"/>
    </source>
</evidence>
<comment type="cofactor">
    <cofactor evidence="15">
        <name>a monovalent cation</name>
        <dbReference type="ChEBI" id="CHEBI:60242"/>
    </cofactor>
    <text evidence="15">A monovalent cation.</text>
</comment>
<reference evidence="18" key="1">
    <citation type="submission" date="2025-08" db="UniProtKB">
        <authorList>
            <consortium name="RefSeq"/>
        </authorList>
    </citation>
    <scope>IDENTIFICATION</scope>
</reference>
<evidence type="ECO:0000256" key="11">
    <source>
        <dbReference type="ARBA" id="ARBA00022840"/>
    </source>
</evidence>
<dbReference type="GO" id="GO:0005759">
    <property type="term" value="C:mitochondrial matrix"/>
    <property type="evidence" value="ECO:0007669"/>
    <property type="project" value="UniProtKB-SubCell"/>
</dbReference>
<keyword evidence="7 15" id="KW-0554">One-carbon metabolism</keyword>
<dbReference type="PANTHER" id="PTHR11136">
    <property type="entry name" value="FOLYLPOLYGLUTAMATE SYNTHASE-RELATED"/>
    <property type="match status" value="1"/>
</dbReference>
<accession>A0A3Q0DTR1</accession>
<comment type="subcellular location">
    <subcellularLocation>
        <location evidence="3">Cytoplasm</location>
    </subcellularLocation>
    <subcellularLocation>
        <location evidence="1">Mitochondrion inner membrane</location>
    </subcellularLocation>
    <subcellularLocation>
        <location evidence="2">Mitochondrion matrix</location>
    </subcellularLocation>
</comment>
<proteinExistence type="inferred from homology"/>
<keyword evidence="16" id="KW-0479">Metal-binding</keyword>
<evidence type="ECO:0000256" key="2">
    <source>
        <dbReference type="ARBA" id="ARBA00004305"/>
    </source>
</evidence>
<dbReference type="FunFam" id="3.40.1190.10:FF:000005">
    <property type="entry name" value="Folylpolyglutamate synthase"/>
    <property type="match status" value="1"/>
</dbReference>
<sequence length="477" mass="52180">MLNTLQTNAGYLEQAKRQRGDPQTQLEAMKVYLARSGLQVEDLDRLNIIHVTGTKGKGSTCAFTECILRSCGLKTGFFSSPHLVQVRERIRIDGQPISPELFTKHFWRLYRRLEETEDDSCVSMPPYFRFLTLMAFHVFLQEKVDLAVVEVGIGGAYDCTNIVSKPVVCGVSSLGLDHTSLLGDTVEKIAWQKGGIFKPGVPAFTVLQPEGALAVLRDRAQQISCPLYLCPPLEALEELGPPLTLSLHGEHQRSNAALALQLARCWLQQQGRQGAGEPKASRSSPLWQLPLAPAFQPTSHMRLVLRSGPEVRVLLFNATGNRDPAALLQPLQPCQFDYAVFCPNLTEVASIGNADQQNLTVTLDQVLFRCLEHQQHWNCLGKEQACPEPAGPGSPLLAPCPPHSLIFSCISQALQWVSQGRDPVFQPPSPPRSLSAHPVAASGARVLREASAIHVLVTGSLHLVGGVLKLLEPSLSQ</sequence>
<evidence type="ECO:0000256" key="7">
    <source>
        <dbReference type="ARBA" id="ARBA00022563"/>
    </source>
</evidence>
<evidence type="ECO:0000256" key="10">
    <source>
        <dbReference type="ARBA" id="ARBA00022792"/>
    </source>
</evidence>
<dbReference type="AlphaFoldDB" id="A0A3Q0DTR1"/>
<evidence type="ECO:0000256" key="14">
    <source>
        <dbReference type="ARBA" id="ARBA00047493"/>
    </source>
</evidence>
<evidence type="ECO:0000256" key="4">
    <source>
        <dbReference type="ARBA" id="ARBA00005150"/>
    </source>
</evidence>
<feature type="binding site" evidence="16">
    <location>
        <position position="80"/>
    </location>
    <ligand>
        <name>Mg(2+)</name>
        <dbReference type="ChEBI" id="CHEBI:18420"/>
        <label>1</label>
    </ligand>
</feature>
<feature type="binding site" evidence="16">
    <location>
        <position position="178"/>
    </location>
    <ligand>
        <name>Mg(2+)</name>
        <dbReference type="ChEBI" id="CHEBI:18420"/>
        <label>1</label>
    </ligand>
</feature>
<dbReference type="STRING" id="1868482.ENSTSYP00000019207"/>
<dbReference type="GO" id="GO:0005829">
    <property type="term" value="C:cytosol"/>
    <property type="evidence" value="ECO:0007669"/>
    <property type="project" value="TreeGrafter"/>
</dbReference>
<dbReference type="PROSITE" id="PS01011">
    <property type="entry name" value="FOLYLPOLYGLU_SYNT_1"/>
    <property type="match status" value="1"/>
</dbReference>
<keyword evidence="16" id="KW-0460">Magnesium</keyword>
<keyword evidence="8 15" id="KW-0436">Ligase</keyword>
<keyword evidence="11" id="KW-0067">ATP-binding</keyword>
<dbReference type="GO" id="GO:0006730">
    <property type="term" value="P:one-carbon metabolic process"/>
    <property type="evidence" value="ECO:0007669"/>
    <property type="project" value="UniProtKB-KW"/>
</dbReference>
<evidence type="ECO:0000313" key="18">
    <source>
        <dbReference type="RefSeq" id="XP_021565917.1"/>
    </source>
</evidence>
<comment type="function">
    <text evidence="15">Catalyzes conversion of folates to polyglutamate derivatives allowing concentration of folate compounds in the cell and the intracellular retention of these cofactors, which are important substrates for most of the folate-dependent enzymes that are involved in one-carbon transfer reactions involved in purine, pyrimidine and amino acid synthesis.</text>
</comment>
<keyword evidence="17" id="KW-1185">Reference proteome</keyword>
<organism evidence="17 18">
    <name type="scientific">Carlito syrichta</name>
    <name type="common">Philippine tarsier</name>
    <name type="synonym">Tarsius syrichta</name>
    <dbReference type="NCBI Taxonomy" id="1868482"/>
    <lineage>
        <taxon>Eukaryota</taxon>
        <taxon>Metazoa</taxon>
        <taxon>Chordata</taxon>
        <taxon>Craniata</taxon>
        <taxon>Vertebrata</taxon>
        <taxon>Euteleostomi</taxon>
        <taxon>Mammalia</taxon>
        <taxon>Eutheria</taxon>
        <taxon>Euarchontoglires</taxon>
        <taxon>Primates</taxon>
        <taxon>Haplorrhini</taxon>
        <taxon>Tarsiiformes</taxon>
        <taxon>Tarsiidae</taxon>
        <taxon>Carlito</taxon>
    </lineage>
</organism>
<name>A0A3Q0DTR1_CARSF</name>
<keyword evidence="10" id="KW-0999">Mitochondrion inner membrane</keyword>
<evidence type="ECO:0000256" key="8">
    <source>
        <dbReference type="ARBA" id="ARBA00022598"/>
    </source>
</evidence>
<dbReference type="RefSeq" id="XP_021565917.1">
    <property type="nucleotide sequence ID" value="XM_021710242.1"/>
</dbReference>
<feature type="binding site" evidence="16">
    <location>
        <position position="150"/>
    </location>
    <ligand>
        <name>Mg(2+)</name>
        <dbReference type="ChEBI" id="CHEBI:18420"/>
        <label>1</label>
    </ligand>
</feature>
<dbReference type="GO" id="GO:0005743">
    <property type="term" value="C:mitochondrial inner membrane"/>
    <property type="evidence" value="ECO:0007669"/>
    <property type="project" value="UniProtKB-SubCell"/>
</dbReference>
<dbReference type="Proteomes" id="UP000189704">
    <property type="component" value="Unplaced"/>
</dbReference>
<dbReference type="Gene3D" id="3.40.1190.10">
    <property type="entry name" value="Mur-like, catalytic domain"/>
    <property type="match status" value="1"/>
</dbReference>
<evidence type="ECO:0000256" key="16">
    <source>
        <dbReference type="PIRSR" id="PIRSR038895-2"/>
    </source>
</evidence>
<dbReference type="PROSITE" id="PS01012">
    <property type="entry name" value="FOLYLPOLYGLU_SYNT_2"/>
    <property type="match status" value="1"/>
</dbReference>
<evidence type="ECO:0000256" key="1">
    <source>
        <dbReference type="ARBA" id="ARBA00004273"/>
    </source>
</evidence>
<keyword evidence="13" id="KW-0472">Membrane</keyword>
<evidence type="ECO:0000313" key="17">
    <source>
        <dbReference type="Proteomes" id="UP000189704"/>
    </source>
</evidence>
<dbReference type="NCBIfam" id="TIGR01499">
    <property type="entry name" value="folC"/>
    <property type="match status" value="1"/>
</dbReference>
<dbReference type="GO" id="GO:0046872">
    <property type="term" value="F:metal ion binding"/>
    <property type="evidence" value="ECO:0007669"/>
    <property type="project" value="UniProtKB-KW"/>
</dbReference>
<dbReference type="SUPFAM" id="SSF53623">
    <property type="entry name" value="MurD-like peptide ligases, catalytic domain"/>
    <property type="match status" value="1"/>
</dbReference>
<dbReference type="CTD" id="2356"/>
<comment type="catalytic activity">
    <reaction evidence="14 15">
        <text>(6S)-5,6,7,8-tetrahydrofolyl-(gamma-L-Glu)(n) + L-glutamate + ATP = (6S)-5,6,7,8-tetrahydrofolyl-(gamma-L-Glu)(n+1) + ADP + phosphate + H(+)</text>
        <dbReference type="Rhea" id="RHEA:10580"/>
        <dbReference type="Rhea" id="RHEA-COMP:14738"/>
        <dbReference type="Rhea" id="RHEA-COMP:14740"/>
        <dbReference type="ChEBI" id="CHEBI:15378"/>
        <dbReference type="ChEBI" id="CHEBI:29985"/>
        <dbReference type="ChEBI" id="CHEBI:30616"/>
        <dbReference type="ChEBI" id="CHEBI:43474"/>
        <dbReference type="ChEBI" id="CHEBI:141005"/>
        <dbReference type="ChEBI" id="CHEBI:456216"/>
        <dbReference type="EC" id="6.3.2.17"/>
    </reaction>
</comment>
<keyword evidence="6" id="KW-0963">Cytoplasm</keyword>
<evidence type="ECO:0000256" key="6">
    <source>
        <dbReference type="ARBA" id="ARBA00022490"/>
    </source>
</evidence>
<gene>
    <name evidence="18" type="primary">FPGS</name>
</gene>
<dbReference type="OrthoDB" id="5212574at2759"/>
<dbReference type="GO" id="GO:0004326">
    <property type="term" value="F:tetrahydrofolylpolyglutamate synthase activity"/>
    <property type="evidence" value="ECO:0007669"/>
    <property type="project" value="UniProtKB-EC"/>
</dbReference>
<keyword evidence="9" id="KW-0547">Nucleotide-binding</keyword>
<dbReference type="KEGG" id="csyr:103255661"/>